<protein>
    <submittedName>
        <fullName evidence="2">Putative SnoaL-like aldol condensation-catalyzing enzyme</fullName>
    </submittedName>
</protein>
<evidence type="ECO:0000313" key="2">
    <source>
        <dbReference type="EMBL" id="RAK02697.1"/>
    </source>
</evidence>
<sequence length="255" mass="28843">MNPINLMIIMHSIEVNKAIIRDFYRRAIASGDLDYADQIIADDYIQHSATVKPGKAGLLDALRYISQMPKPATSAKPFMRLIAEGDYVVTNLRFAVGGQPKAVVDLFRLHNGQVVEHWDAVENQPESTLNGNPMMDGAVEIEDVALTGENKKIAGEFFQRVLVNRELVLLPEYVVSDLVQHQPDIANGRAGLEQYVQQNADLLVFQKIHRIIGEGNFVVIQSEGQLDQKPYVFYHVFRLHERKIVEQWAVKQQIP</sequence>
<evidence type="ECO:0000259" key="1">
    <source>
        <dbReference type="Pfam" id="PF12680"/>
    </source>
</evidence>
<dbReference type="InterPro" id="IPR032710">
    <property type="entry name" value="NTF2-like_dom_sf"/>
</dbReference>
<accession>A0A327X6U0</accession>
<proteinExistence type="predicted"/>
<dbReference type="AlphaFoldDB" id="A0A327X6U0"/>
<gene>
    <name evidence="2" type="ORF">LX87_00817</name>
</gene>
<dbReference type="Gene3D" id="3.10.450.50">
    <property type="match status" value="2"/>
</dbReference>
<feature type="domain" description="SnoaL-like" evidence="1">
    <location>
        <begin position="20"/>
        <end position="117"/>
    </location>
</feature>
<organism evidence="2 3">
    <name type="scientific">Larkinella arboricola</name>
    <dbReference type="NCBI Taxonomy" id="643671"/>
    <lineage>
        <taxon>Bacteria</taxon>
        <taxon>Pseudomonadati</taxon>
        <taxon>Bacteroidota</taxon>
        <taxon>Cytophagia</taxon>
        <taxon>Cytophagales</taxon>
        <taxon>Spirosomataceae</taxon>
        <taxon>Larkinella</taxon>
    </lineage>
</organism>
<dbReference type="SUPFAM" id="SSF54427">
    <property type="entry name" value="NTF2-like"/>
    <property type="match status" value="2"/>
</dbReference>
<name>A0A327X6U0_LARAB</name>
<dbReference type="Pfam" id="PF12680">
    <property type="entry name" value="SnoaL_2"/>
    <property type="match status" value="1"/>
</dbReference>
<keyword evidence="3" id="KW-1185">Reference proteome</keyword>
<dbReference type="EMBL" id="QLMC01000001">
    <property type="protein sequence ID" value="RAK02697.1"/>
    <property type="molecule type" value="Genomic_DNA"/>
</dbReference>
<dbReference type="Proteomes" id="UP000248790">
    <property type="component" value="Unassembled WGS sequence"/>
</dbReference>
<reference evidence="2 3" key="1">
    <citation type="submission" date="2018-06" db="EMBL/GenBank/DDBJ databases">
        <title>Genomic Encyclopedia of Archaeal and Bacterial Type Strains, Phase II (KMG-II): from individual species to whole genera.</title>
        <authorList>
            <person name="Goeker M."/>
        </authorList>
    </citation>
    <scope>NUCLEOTIDE SEQUENCE [LARGE SCALE GENOMIC DNA]</scope>
    <source>
        <strain evidence="2 3">DSM 21851</strain>
    </source>
</reference>
<dbReference type="InterPro" id="IPR037401">
    <property type="entry name" value="SnoaL-like"/>
</dbReference>
<comment type="caution">
    <text evidence="2">The sequence shown here is derived from an EMBL/GenBank/DDBJ whole genome shotgun (WGS) entry which is preliminary data.</text>
</comment>
<evidence type="ECO:0000313" key="3">
    <source>
        <dbReference type="Proteomes" id="UP000248790"/>
    </source>
</evidence>